<keyword evidence="6" id="KW-0423">Lactose metabolism</keyword>
<evidence type="ECO:0000256" key="6">
    <source>
        <dbReference type="PIRNR" id="PIRNR000535"/>
    </source>
</evidence>
<dbReference type="GO" id="GO:0009024">
    <property type="term" value="F:tagatose-6-phosphate kinase activity"/>
    <property type="evidence" value="ECO:0007669"/>
    <property type="project" value="UniProtKB-EC"/>
</dbReference>
<dbReference type="GO" id="GO:0016052">
    <property type="term" value="P:carbohydrate catabolic process"/>
    <property type="evidence" value="ECO:0007669"/>
    <property type="project" value="UniProtKB-ARBA"/>
</dbReference>
<reference evidence="8 9" key="1">
    <citation type="submission" date="2017-01" db="EMBL/GenBank/DDBJ databases">
        <title>Genome analysis of Paenibacillus selenitrireducens ES3-24.</title>
        <authorList>
            <person name="Xu D."/>
            <person name="Yao R."/>
            <person name="Zheng S."/>
        </authorList>
    </citation>
    <scope>NUCLEOTIDE SEQUENCE [LARGE SCALE GENOMIC DNA]</scope>
    <source>
        <strain evidence="8 9">ES3-24</strain>
    </source>
</reference>
<dbReference type="STRING" id="1324314.BVG16_04365"/>
<dbReference type="NCBIfam" id="TIGR03168">
    <property type="entry name" value="1-PFK"/>
    <property type="match status" value="1"/>
</dbReference>
<organism evidence="8 9">
    <name type="scientific">Paenibacillus selenitireducens</name>
    <dbReference type="NCBI Taxonomy" id="1324314"/>
    <lineage>
        <taxon>Bacteria</taxon>
        <taxon>Bacillati</taxon>
        <taxon>Bacillota</taxon>
        <taxon>Bacilli</taxon>
        <taxon>Bacillales</taxon>
        <taxon>Paenibacillaceae</taxon>
        <taxon>Paenibacillus</taxon>
    </lineage>
</organism>
<dbReference type="InterPro" id="IPR011611">
    <property type="entry name" value="PfkB_dom"/>
</dbReference>
<evidence type="ECO:0000256" key="3">
    <source>
        <dbReference type="ARBA" id="ARBA00022741"/>
    </source>
</evidence>
<comment type="similarity">
    <text evidence="6">Belongs to the carbohydrate kinase PfkB family. LacC subfamily.</text>
</comment>
<dbReference type="PANTHER" id="PTHR46566:SF2">
    <property type="entry name" value="ATP-DEPENDENT 6-PHOSPHOFRUCTOKINASE ISOZYME 2"/>
    <property type="match status" value="1"/>
</dbReference>
<comment type="pathway">
    <text evidence="6">Carbohydrate metabolism; D-tagatose 6-phosphate degradation; D-glyceraldehyde 3-phosphate and glycerone phosphate from D-tagatose 6-phosphate: step 1/2.</text>
</comment>
<dbReference type="SUPFAM" id="SSF53613">
    <property type="entry name" value="Ribokinase-like"/>
    <property type="match status" value="1"/>
</dbReference>
<evidence type="ECO:0000313" key="9">
    <source>
        <dbReference type="Proteomes" id="UP000190188"/>
    </source>
</evidence>
<dbReference type="FunFam" id="3.40.1190.20:FF:000001">
    <property type="entry name" value="Phosphofructokinase"/>
    <property type="match status" value="1"/>
</dbReference>
<dbReference type="GO" id="GO:0005524">
    <property type="term" value="F:ATP binding"/>
    <property type="evidence" value="ECO:0007669"/>
    <property type="project" value="UniProtKB-KW"/>
</dbReference>
<comment type="similarity">
    <text evidence="1">Belongs to the carbohydrate kinase pfkB family.</text>
</comment>
<dbReference type="GO" id="GO:2001059">
    <property type="term" value="P:D-tagatose 6-phosphate catabolic process"/>
    <property type="evidence" value="ECO:0007669"/>
    <property type="project" value="UniProtKB-UniPathway"/>
</dbReference>
<name>A0A1T2XJZ0_9BACL</name>
<dbReference type="PANTHER" id="PTHR46566">
    <property type="entry name" value="1-PHOSPHOFRUCTOKINASE-RELATED"/>
    <property type="match status" value="1"/>
</dbReference>
<protein>
    <recommendedName>
        <fullName evidence="6">Tagatose-6-phosphate kinase</fullName>
        <ecNumber evidence="6">2.7.1.144</ecNumber>
    </recommendedName>
</protein>
<dbReference type="PIRSF" id="PIRSF000535">
    <property type="entry name" value="1PFK/6PFK/LacC"/>
    <property type="match status" value="1"/>
</dbReference>
<feature type="domain" description="Carbohydrate kinase PfkB" evidence="7">
    <location>
        <begin position="23"/>
        <end position="305"/>
    </location>
</feature>
<dbReference type="RefSeq" id="WP_078497338.1">
    <property type="nucleotide sequence ID" value="NZ_MSZX01000002.1"/>
</dbReference>
<dbReference type="InterPro" id="IPR017583">
    <property type="entry name" value="Tagatose/fructose_Pkinase"/>
</dbReference>
<dbReference type="Proteomes" id="UP000190188">
    <property type="component" value="Unassembled WGS sequence"/>
</dbReference>
<evidence type="ECO:0000256" key="4">
    <source>
        <dbReference type="ARBA" id="ARBA00022777"/>
    </source>
</evidence>
<dbReference type="EMBL" id="MSZX01000002">
    <property type="protein sequence ID" value="OPA79993.1"/>
    <property type="molecule type" value="Genomic_DNA"/>
</dbReference>
<evidence type="ECO:0000259" key="7">
    <source>
        <dbReference type="Pfam" id="PF00294"/>
    </source>
</evidence>
<comment type="caution">
    <text evidence="8">The sequence shown here is derived from an EMBL/GenBank/DDBJ whole genome shotgun (WGS) entry which is preliminary data.</text>
</comment>
<dbReference type="AlphaFoldDB" id="A0A1T2XJZ0"/>
<sequence length="322" mass="34468">MRSSNQPSLITTVTLNAAIDKTYTVPSFDFNHAFRVNDMVATAGGKGINVARVAATLQHPVIATGFVAGSQGRFITEGLNREHIAHDFVEVDGESRLCITILDPAKPNEQTELLEPGPTIQPDAIQALSSKLERLAKESACMVFSGSLPKGCPADTYAQLIRNVRATNPDLRIILDTSGDALVAGLEARPFLIKPNEHEIEKLVGKPISSPDDLIDCIVTLMEQGITCVVVSLGEKGSIAGYQGKLYRVTFPPLKIVNPVGSGDSMVCGMAVAFERGNSIDDVLRLGSACGSANALMVGAGFVQPEDVERLYQLVHVEEILR</sequence>
<evidence type="ECO:0000313" key="8">
    <source>
        <dbReference type="EMBL" id="OPA79993.1"/>
    </source>
</evidence>
<evidence type="ECO:0000256" key="5">
    <source>
        <dbReference type="ARBA" id="ARBA00022840"/>
    </source>
</evidence>
<keyword evidence="5 6" id="KW-0067">ATP-binding</keyword>
<dbReference type="InterPro" id="IPR029056">
    <property type="entry name" value="Ribokinase-like"/>
</dbReference>
<dbReference type="InterPro" id="IPR022463">
    <property type="entry name" value="1-PFruKinase"/>
</dbReference>
<evidence type="ECO:0000256" key="2">
    <source>
        <dbReference type="ARBA" id="ARBA00022679"/>
    </source>
</evidence>
<keyword evidence="9" id="KW-1185">Reference proteome</keyword>
<dbReference type="GO" id="GO:0044281">
    <property type="term" value="P:small molecule metabolic process"/>
    <property type="evidence" value="ECO:0007669"/>
    <property type="project" value="UniProtKB-ARBA"/>
</dbReference>
<accession>A0A1T2XJZ0</accession>
<dbReference type="Gene3D" id="3.40.1190.20">
    <property type="match status" value="1"/>
</dbReference>
<dbReference type="GO" id="GO:0008662">
    <property type="term" value="F:1-phosphofructokinase activity"/>
    <property type="evidence" value="ECO:0007669"/>
    <property type="project" value="InterPro"/>
</dbReference>
<gene>
    <name evidence="8" type="ORF">BVG16_04365</name>
</gene>
<dbReference type="EC" id="2.7.1.144" evidence="6"/>
<dbReference type="UniPathway" id="UPA00704">
    <property type="reaction ID" value="UER00715"/>
</dbReference>
<comment type="catalytic activity">
    <reaction evidence="6">
        <text>D-tagatofuranose 6-phosphate + ATP = D-tagatofuranose 1,6-bisphosphate + ADP + H(+)</text>
        <dbReference type="Rhea" id="RHEA:12420"/>
        <dbReference type="ChEBI" id="CHEBI:15378"/>
        <dbReference type="ChEBI" id="CHEBI:30616"/>
        <dbReference type="ChEBI" id="CHEBI:58694"/>
        <dbReference type="ChEBI" id="CHEBI:58695"/>
        <dbReference type="ChEBI" id="CHEBI:456216"/>
        <dbReference type="EC" id="2.7.1.144"/>
    </reaction>
</comment>
<evidence type="ECO:0000256" key="1">
    <source>
        <dbReference type="ARBA" id="ARBA00005380"/>
    </source>
</evidence>
<dbReference type="CDD" id="cd01164">
    <property type="entry name" value="FruK_PfkB_like"/>
    <property type="match status" value="1"/>
</dbReference>
<proteinExistence type="inferred from homology"/>
<dbReference type="GO" id="GO:0005829">
    <property type="term" value="C:cytosol"/>
    <property type="evidence" value="ECO:0007669"/>
    <property type="project" value="TreeGrafter"/>
</dbReference>
<dbReference type="GO" id="GO:0005988">
    <property type="term" value="P:lactose metabolic process"/>
    <property type="evidence" value="ECO:0007669"/>
    <property type="project" value="UniProtKB-KW"/>
</dbReference>
<keyword evidence="3 6" id="KW-0547">Nucleotide-binding</keyword>
<dbReference type="NCBIfam" id="TIGR03828">
    <property type="entry name" value="pfkB"/>
    <property type="match status" value="1"/>
</dbReference>
<keyword evidence="2 6" id="KW-0808">Transferase</keyword>
<dbReference type="OrthoDB" id="9801219at2"/>
<keyword evidence="4 8" id="KW-0418">Kinase</keyword>
<dbReference type="Pfam" id="PF00294">
    <property type="entry name" value="PfkB"/>
    <property type="match status" value="1"/>
</dbReference>